<dbReference type="OrthoDB" id="1718556at2759"/>
<organism evidence="1 2">
    <name type="scientific">Trema orientale</name>
    <name type="common">Charcoal tree</name>
    <name type="synonym">Celtis orientalis</name>
    <dbReference type="NCBI Taxonomy" id="63057"/>
    <lineage>
        <taxon>Eukaryota</taxon>
        <taxon>Viridiplantae</taxon>
        <taxon>Streptophyta</taxon>
        <taxon>Embryophyta</taxon>
        <taxon>Tracheophyta</taxon>
        <taxon>Spermatophyta</taxon>
        <taxon>Magnoliopsida</taxon>
        <taxon>eudicotyledons</taxon>
        <taxon>Gunneridae</taxon>
        <taxon>Pentapetalae</taxon>
        <taxon>rosids</taxon>
        <taxon>fabids</taxon>
        <taxon>Rosales</taxon>
        <taxon>Cannabaceae</taxon>
        <taxon>Trema</taxon>
    </lineage>
</organism>
<gene>
    <name evidence="1" type="ORF">TorRG33x02_158940</name>
</gene>
<proteinExistence type="predicted"/>
<comment type="caution">
    <text evidence="1">The sequence shown here is derived from an EMBL/GenBank/DDBJ whole genome shotgun (WGS) entry which is preliminary data.</text>
</comment>
<dbReference type="STRING" id="63057.A0A2P5ERX9"/>
<name>A0A2P5ERX9_TREOI</name>
<protein>
    <submittedName>
        <fullName evidence="1">Coatomer, WD associated region</fullName>
    </submittedName>
</protein>
<evidence type="ECO:0000313" key="2">
    <source>
        <dbReference type="Proteomes" id="UP000237000"/>
    </source>
</evidence>
<accession>A0A2P5ERX9</accession>
<dbReference type="EMBL" id="JXTC01000107">
    <property type="protein sequence ID" value="PON88307.1"/>
    <property type="molecule type" value="Genomic_DNA"/>
</dbReference>
<dbReference type="AlphaFoldDB" id="A0A2P5ERX9"/>
<keyword evidence="2" id="KW-1185">Reference proteome</keyword>
<reference evidence="2" key="1">
    <citation type="submission" date="2016-06" db="EMBL/GenBank/DDBJ databases">
        <title>Parallel loss of symbiosis genes in relatives of nitrogen-fixing non-legume Parasponia.</title>
        <authorList>
            <person name="Van Velzen R."/>
            <person name="Holmer R."/>
            <person name="Bu F."/>
            <person name="Rutten L."/>
            <person name="Van Zeijl A."/>
            <person name="Liu W."/>
            <person name="Santuari L."/>
            <person name="Cao Q."/>
            <person name="Sharma T."/>
            <person name="Shen D."/>
            <person name="Roswanjaya Y."/>
            <person name="Wardhani T."/>
            <person name="Kalhor M.S."/>
            <person name="Jansen J."/>
            <person name="Van den Hoogen J."/>
            <person name="Gungor B."/>
            <person name="Hartog M."/>
            <person name="Hontelez J."/>
            <person name="Verver J."/>
            <person name="Yang W.-C."/>
            <person name="Schijlen E."/>
            <person name="Repin R."/>
            <person name="Schilthuizen M."/>
            <person name="Schranz E."/>
            <person name="Heidstra R."/>
            <person name="Miyata K."/>
            <person name="Fedorova E."/>
            <person name="Kohlen W."/>
            <person name="Bisseling T."/>
            <person name="Smit S."/>
            <person name="Geurts R."/>
        </authorList>
    </citation>
    <scope>NUCLEOTIDE SEQUENCE [LARGE SCALE GENOMIC DNA]</scope>
    <source>
        <strain evidence="2">cv. RG33-2</strain>
    </source>
</reference>
<sequence>MSMIRRSELCRHIVITYLQQKGFPAIALRLAKDGKTRLNLALESGDIQAAVTSAKEIDDEKDHWCCLGVEAFRQDNDNVKCQFQNALYLGGRECVKILENAGKLHLAYVTTAVHGLHETAKRLATELGENVPYLPSAGKSPSLLVPPRPIVCGGDWPLLSVLGGAFESGLDNVGLNTKEEMEDFSITIDEEHLQHGNVKHSLRKRL</sequence>
<dbReference type="Gene3D" id="1.25.40.470">
    <property type="match status" value="2"/>
</dbReference>
<dbReference type="Proteomes" id="UP000237000">
    <property type="component" value="Unassembled WGS sequence"/>
</dbReference>
<evidence type="ECO:0000313" key="1">
    <source>
        <dbReference type="EMBL" id="PON88307.1"/>
    </source>
</evidence>
<dbReference type="InParanoid" id="A0A2P5ERX9"/>